<feature type="compositionally biased region" description="Low complexity" evidence="1">
    <location>
        <begin position="481"/>
        <end position="513"/>
    </location>
</feature>
<feature type="compositionally biased region" description="Low complexity" evidence="1">
    <location>
        <begin position="766"/>
        <end position="778"/>
    </location>
</feature>
<evidence type="ECO:0000256" key="1">
    <source>
        <dbReference type="SAM" id="MobiDB-lite"/>
    </source>
</evidence>
<dbReference type="Proteomes" id="UP001363151">
    <property type="component" value="Unassembled WGS sequence"/>
</dbReference>
<reference evidence="2 3" key="1">
    <citation type="submission" date="2024-03" db="EMBL/GenBank/DDBJ databases">
        <title>Aureococcus anophagefferens CCMP1851 and Kratosvirus quantuckense: Draft genome of a second virus-susceptible host strain in the model system.</title>
        <authorList>
            <person name="Chase E."/>
            <person name="Truchon A.R."/>
            <person name="Schepens W."/>
            <person name="Wilhelm S.W."/>
        </authorList>
    </citation>
    <scope>NUCLEOTIDE SEQUENCE [LARGE SCALE GENOMIC DNA]</scope>
    <source>
        <strain evidence="2 3">CCMP1851</strain>
    </source>
</reference>
<evidence type="ECO:0000313" key="2">
    <source>
        <dbReference type="EMBL" id="KAK7247958.1"/>
    </source>
</evidence>
<keyword evidence="3" id="KW-1185">Reference proteome</keyword>
<proteinExistence type="predicted"/>
<name>A0ABR1G499_AURAN</name>
<dbReference type="EMBL" id="JBBJCI010000123">
    <property type="protein sequence ID" value="KAK7247958.1"/>
    <property type="molecule type" value="Genomic_DNA"/>
</dbReference>
<feature type="region of interest" description="Disordered" evidence="1">
    <location>
        <begin position="759"/>
        <end position="778"/>
    </location>
</feature>
<organism evidence="2 3">
    <name type="scientific">Aureococcus anophagefferens</name>
    <name type="common">Harmful bloom alga</name>
    <dbReference type="NCBI Taxonomy" id="44056"/>
    <lineage>
        <taxon>Eukaryota</taxon>
        <taxon>Sar</taxon>
        <taxon>Stramenopiles</taxon>
        <taxon>Ochrophyta</taxon>
        <taxon>Pelagophyceae</taxon>
        <taxon>Pelagomonadales</taxon>
        <taxon>Pelagomonadaceae</taxon>
        <taxon>Aureococcus</taxon>
    </lineage>
</organism>
<feature type="region of interest" description="Disordered" evidence="1">
    <location>
        <begin position="469"/>
        <end position="535"/>
    </location>
</feature>
<gene>
    <name evidence="2" type="ORF">SO694_00085138</name>
</gene>
<feature type="compositionally biased region" description="Basic residues" evidence="1">
    <location>
        <begin position="469"/>
        <end position="480"/>
    </location>
</feature>
<accession>A0ABR1G499</accession>
<evidence type="ECO:0000313" key="3">
    <source>
        <dbReference type="Proteomes" id="UP001363151"/>
    </source>
</evidence>
<sequence length="888" mass="98232">MMAAAGLRDILSVPNVQQLSEDEIVIKVACMGHYDPLIGTPTPLYTHLANVCVDFIVRGQFGACGLDQVYDGIFFYDMYPIVLEKADPSTGRRYTRAELKTQFECKIRAKGLDPDDVLRQYYAVIEKVIEEADIQDVPRFAYGQAAFDHLEERGVADVYHIMHPEAMKSLSHGNAWAIVEAMDDGEDLPTLCWNFPGLELCETSDASSSVMMSFLTGEEQDVKYYTQLYEGEAEAIEYLRGLQSEAGKEAWLRLSHSGKVQVLVYRGQIDAASFQTGFGFDIGDTVALDALSDEDFAKMKAVATKACFAALPRRTQIEIRMRLGHFDAASFQTGFGFRVEDTVALDALSEDDFAEKTATACAALSRRKKIDRLVRLGTLDAASFEKGFGFRVEDTAALNALSEDDFAKMKSKATKARFAAARREQVDIEMHLGNLDAASFKKGFGFRVEDTAALNALSEDDFAKMKSKATKARLRARRAASRSTSRCTSATSTPRPSRRASASASRTRPPSTRSRGRLRQDEVQGHQGPLRRARREQVDIEMHLGNLDAASFKKGFGFRVEDTAALNALSEDDFAKMKSKATKARFAARARAAGRHRDAPRQPRRRVLQEGLRLPRRGHGRPQRALSEDDFAKMKSKATKARFSGGFARAVDIEMHLGNLDAASFKKGFGFRVEDTAALNALSEDDFAKMKSKATKARFARYREQAGRHRDAPRQPRRRIDNEMRLGNLDAASFLTGFGFAISDTVALDRLSDDVFEASKSKATPRRPASARRAASRSTTMRLGNLDAASFEKGFGFAISDTKGFGFRVEDTAALDALSEDDFAKMKSSGARQLRNADAELFQDVFGFAINDDQAIDDLPKAIFARWLGIVMSQTGAPSTKTSRTSSR</sequence>
<protein>
    <submittedName>
        <fullName evidence="2">Uncharacterized protein</fullName>
    </submittedName>
</protein>
<comment type="caution">
    <text evidence="2">The sequence shown here is derived from an EMBL/GenBank/DDBJ whole genome shotgun (WGS) entry which is preliminary data.</text>
</comment>